<sequence>MEDPVCGTEIKHKDAVVREAARRLLELMEATEVEALILFGSRADGRAGEWSDVDFYALHREGGSRVWKTEALGREVRCFSYNAAVLKTECTLPEFGVVKIGIPVYDPHGRGALFLEKIRRGRENAPKMPGEAKRRLRAWIESMLSAAFSGTPEANYLRLRATIRCLEALFLLSGQIYPGEKMACLMLERDAPEAFRLYMRAISKSAGKEEVRAWANAALYRKWPVNANDFWFGKAKEAQEP</sequence>
<dbReference type="Pfam" id="PF01909">
    <property type="entry name" value="NTP_transf_2"/>
    <property type="match status" value="1"/>
</dbReference>
<keyword evidence="3" id="KW-1185">Reference proteome</keyword>
<dbReference type="RefSeq" id="WP_186857203.1">
    <property type="nucleotide sequence ID" value="NZ_JACOON010000002.1"/>
</dbReference>
<evidence type="ECO:0000313" key="2">
    <source>
        <dbReference type="EMBL" id="MBC5647684.1"/>
    </source>
</evidence>
<evidence type="ECO:0000259" key="1">
    <source>
        <dbReference type="Pfam" id="PF01909"/>
    </source>
</evidence>
<dbReference type="CDD" id="cd05403">
    <property type="entry name" value="NT_KNTase_like"/>
    <property type="match status" value="1"/>
</dbReference>
<gene>
    <name evidence="2" type="ORF">H8S18_05000</name>
</gene>
<comment type="caution">
    <text evidence="2">The sequence shown here is derived from an EMBL/GenBank/DDBJ whole genome shotgun (WGS) entry which is preliminary data.</text>
</comment>
<dbReference type="Proteomes" id="UP000606889">
    <property type="component" value="Unassembled WGS sequence"/>
</dbReference>
<organism evidence="2 3">
    <name type="scientific">Christensenella tenuis</name>
    <dbReference type="NCBI Taxonomy" id="2763033"/>
    <lineage>
        <taxon>Bacteria</taxon>
        <taxon>Bacillati</taxon>
        <taxon>Bacillota</taxon>
        <taxon>Clostridia</taxon>
        <taxon>Christensenellales</taxon>
        <taxon>Christensenellaceae</taxon>
        <taxon>Christensenella</taxon>
    </lineage>
</organism>
<evidence type="ECO:0000313" key="3">
    <source>
        <dbReference type="Proteomes" id="UP000606889"/>
    </source>
</evidence>
<dbReference type="EMBL" id="JACOON010000002">
    <property type="protein sequence ID" value="MBC5647684.1"/>
    <property type="molecule type" value="Genomic_DNA"/>
</dbReference>
<protein>
    <submittedName>
        <fullName evidence="2">Nucleotidyltransferase domain-containing protein</fullName>
    </submittedName>
</protein>
<dbReference type="InterPro" id="IPR043519">
    <property type="entry name" value="NT_sf"/>
</dbReference>
<dbReference type="InterPro" id="IPR002934">
    <property type="entry name" value="Polymerase_NTP_transf_dom"/>
</dbReference>
<reference evidence="2 3" key="1">
    <citation type="submission" date="2020-08" db="EMBL/GenBank/DDBJ databases">
        <title>Genome public.</title>
        <authorList>
            <person name="Liu C."/>
            <person name="Sun Q."/>
        </authorList>
    </citation>
    <scope>NUCLEOTIDE SEQUENCE [LARGE SCALE GENOMIC DNA]</scope>
    <source>
        <strain evidence="2 3">NSJ-35</strain>
    </source>
</reference>
<accession>A0ABR7ED25</accession>
<proteinExistence type="predicted"/>
<dbReference type="SUPFAM" id="SSF81301">
    <property type="entry name" value="Nucleotidyltransferase"/>
    <property type="match status" value="1"/>
</dbReference>
<feature type="domain" description="Polymerase nucleotidyl transferase" evidence="1">
    <location>
        <begin position="23"/>
        <end position="65"/>
    </location>
</feature>
<name>A0ABR7ED25_9FIRM</name>
<dbReference type="Gene3D" id="3.30.460.10">
    <property type="entry name" value="Beta Polymerase, domain 2"/>
    <property type="match status" value="1"/>
</dbReference>